<dbReference type="PANTHER" id="PTHR45943:SF1">
    <property type="entry name" value="E3 UBIQUITIN-PROTEIN LIGASE MYCBP2"/>
    <property type="match status" value="1"/>
</dbReference>
<dbReference type="GO" id="GO:0007411">
    <property type="term" value="P:axon guidance"/>
    <property type="evidence" value="ECO:0007669"/>
    <property type="project" value="TreeGrafter"/>
</dbReference>
<dbReference type="Proteomes" id="UP000004810">
    <property type="component" value="Unassembled WGS sequence"/>
</dbReference>
<dbReference type="GO" id="GO:0005886">
    <property type="term" value="C:plasma membrane"/>
    <property type="evidence" value="ECO:0007669"/>
    <property type="project" value="TreeGrafter"/>
</dbReference>
<evidence type="ECO:0000313" key="1">
    <source>
        <dbReference type="EMBL" id="EJW79028.1"/>
    </source>
</evidence>
<feature type="non-terminal residue" evidence="1">
    <location>
        <position position="454"/>
    </location>
</feature>
<reference evidence="2" key="1">
    <citation type="submission" date="2012-08" db="EMBL/GenBank/DDBJ databases">
        <title>The Genome Sequence of Wuchereria bancrofti.</title>
        <authorList>
            <person name="Nutman T.B."/>
            <person name="Fink D.L."/>
            <person name="Russ C."/>
            <person name="Young S."/>
            <person name="Zeng Q."/>
            <person name="Koehrsen M."/>
            <person name="Alvarado L."/>
            <person name="Berlin A."/>
            <person name="Chapman S.B."/>
            <person name="Chen Z."/>
            <person name="Freedman E."/>
            <person name="Gellesch M."/>
            <person name="Goldberg J."/>
            <person name="Griggs A."/>
            <person name="Gujja S."/>
            <person name="Heilman E.R."/>
            <person name="Heiman D."/>
            <person name="Hepburn T."/>
            <person name="Howarth C."/>
            <person name="Jen D."/>
            <person name="Larson L."/>
            <person name="Lewis B."/>
            <person name="Mehta T."/>
            <person name="Park D."/>
            <person name="Pearson M."/>
            <person name="Roberts A."/>
            <person name="Saif S."/>
            <person name="Shea T."/>
            <person name="Shenoy N."/>
            <person name="Sisk P."/>
            <person name="Stolte C."/>
            <person name="Sykes S."/>
            <person name="Walk T."/>
            <person name="White J."/>
            <person name="Yandava C."/>
            <person name="Haas B."/>
            <person name="Henn M.R."/>
            <person name="Nusbaum C."/>
            <person name="Birren B."/>
        </authorList>
    </citation>
    <scope>NUCLEOTIDE SEQUENCE [LARGE SCALE GENOMIC DNA]</scope>
    <source>
        <strain evidence="2">NA</strain>
    </source>
</reference>
<protein>
    <submittedName>
        <fullName evidence="1">Uncharacterized protein</fullName>
    </submittedName>
</protein>
<dbReference type="GO" id="GO:0061630">
    <property type="term" value="F:ubiquitin protein ligase activity"/>
    <property type="evidence" value="ECO:0007669"/>
    <property type="project" value="TreeGrafter"/>
</dbReference>
<accession>J9EA88</accession>
<comment type="caution">
    <text evidence="1">The sequence shown here is derived from an EMBL/GenBank/DDBJ whole genome shotgun (WGS) entry which is preliminary data.</text>
</comment>
<dbReference type="EMBL" id="ADBV01005924">
    <property type="protein sequence ID" value="EJW79028.1"/>
    <property type="molecule type" value="Genomic_DNA"/>
</dbReference>
<name>J9EA88_WUCBA</name>
<dbReference type="Gene3D" id="1.10.10.2360">
    <property type="match status" value="1"/>
</dbReference>
<proteinExistence type="predicted"/>
<dbReference type="GO" id="GO:0005634">
    <property type="term" value="C:nucleus"/>
    <property type="evidence" value="ECO:0007669"/>
    <property type="project" value="TreeGrafter"/>
</dbReference>
<organism evidence="1 2">
    <name type="scientific">Wuchereria bancrofti</name>
    <dbReference type="NCBI Taxonomy" id="6293"/>
    <lineage>
        <taxon>Eukaryota</taxon>
        <taxon>Metazoa</taxon>
        <taxon>Ecdysozoa</taxon>
        <taxon>Nematoda</taxon>
        <taxon>Chromadorea</taxon>
        <taxon>Rhabditida</taxon>
        <taxon>Spirurina</taxon>
        <taxon>Spiruromorpha</taxon>
        <taxon>Filarioidea</taxon>
        <taxon>Onchocercidae</taxon>
        <taxon>Wuchereria</taxon>
    </lineage>
</organism>
<dbReference type="GO" id="GO:0008582">
    <property type="term" value="P:regulation of synaptic assembly at neuromuscular junction"/>
    <property type="evidence" value="ECO:0007669"/>
    <property type="project" value="TreeGrafter"/>
</dbReference>
<evidence type="ECO:0000313" key="2">
    <source>
        <dbReference type="Proteomes" id="UP000004810"/>
    </source>
</evidence>
<gene>
    <name evidence="1" type="ORF">WUBG_10064</name>
</gene>
<dbReference type="PANTHER" id="PTHR45943">
    <property type="entry name" value="E3 UBIQUITIN-PROTEIN LIGASE MYCBP2"/>
    <property type="match status" value="1"/>
</dbReference>
<sequence length="454" mass="51462">MLSSKISDLIAAGNLLSQEQSFCSSIAGYIMVFLEANPQRALDVVAVLDDLLPMVSSVNGERLAEERERLLTRSIHQNNTYSRSLQTVIESAHPYSSCGIQSQIVDFGKEVQFMTVQFSEECCTGQADDILWIYAKVGTECYVPVGRYYGDRNWPDRMLLIPGCNLWFIMESAYYSNDKPIEQIYGYRCTVTGYRYSEKDSDMILEEELTWICASACRLLIQIPSVKTVIAAVTMIEDEIDDIVRKHGTLLRKGLKSFPSSNNLKFLKEFIAASTNTVAGFLARWLMNEPVVDLYSSQLQMSDEETRLRIPTQVKLIPRDQYGRLAICPNMKVEITVRTGVASDNSNSNFYGTVTHKHSVANLPQPQSIKEPYRPVFVNKTRYVSITAMAAYQDYCFEELRLGCYKDAIMKEQLTVSQQVDGSFLANWTPKHGGTYRIECRLDGFQLAQSYLVE</sequence>
<dbReference type="AlphaFoldDB" id="J9EA88"/>